<gene>
    <name evidence="1" type="ORF">TSA66_23835</name>
</gene>
<comment type="caution">
    <text evidence="1">The sequence shown here is derived from an EMBL/GenBank/DDBJ whole genome shotgun (WGS) entry which is preliminary data.</text>
</comment>
<dbReference type="InterPro" id="IPR037257">
    <property type="entry name" value="T2SS_E_N_sf"/>
</dbReference>
<proteinExistence type="predicted"/>
<evidence type="ECO:0000313" key="2">
    <source>
        <dbReference type="Proteomes" id="UP000031572"/>
    </source>
</evidence>
<organism evidence="1 2">
    <name type="scientific">Noviherbaspirillum autotrophicum</name>
    <dbReference type="NCBI Taxonomy" id="709839"/>
    <lineage>
        <taxon>Bacteria</taxon>
        <taxon>Pseudomonadati</taxon>
        <taxon>Pseudomonadota</taxon>
        <taxon>Betaproteobacteria</taxon>
        <taxon>Burkholderiales</taxon>
        <taxon>Oxalobacteraceae</taxon>
        <taxon>Noviherbaspirillum</taxon>
    </lineage>
</organism>
<dbReference type="EMBL" id="JWJG01000028">
    <property type="protein sequence ID" value="KIF83181.1"/>
    <property type="molecule type" value="Genomic_DNA"/>
</dbReference>
<keyword evidence="2" id="KW-1185">Reference proteome</keyword>
<protein>
    <submittedName>
        <fullName evidence="1">Uncharacterized protein</fullName>
    </submittedName>
</protein>
<reference evidence="1 2" key="1">
    <citation type="submission" date="2014-12" db="EMBL/GenBank/DDBJ databases">
        <title>Denitrispirillum autotrophicum gen. nov., sp. nov., Denitrifying, Facultatively Autotrophic Bacteria Isolated from Rice Paddy Soil.</title>
        <authorList>
            <person name="Ishii S."/>
            <person name="Ashida N."/>
            <person name="Ohno H."/>
            <person name="Otsuka S."/>
            <person name="Yokota A."/>
            <person name="Senoo K."/>
        </authorList>
    </citation>
    <scope>NUCLEOTIDE SEQUENCE [LARGE SCALE GENOMIC DNA]</scope>
    <source>
        <strain evidence="1 2">TSA66</strain>
    </source>
</reference>
<dbReference type="SUPFAM" id="SSF160246">
    <property type="entry name" value="EspE N-terminal domain-like"/>
    <property type="match status" value="1"/>
</dbReference>
<dbReference type="STRING" id="709839.TSA66_23835"/>
<dbReference type="Proteomes" id="UP000031572">
    <property type="component" value="Unassembled WGS sequence"/>
</dbReference>
<sequence length="232" mass="24781">MGWFSQSHEKSLLGQLLVRQKLISEEQLAQAIAQQRKTGQRLGDILAEWNLLTQHHIERALRKQRQLRLAAALAAALFAPLEALAVAPAPAAPISVQTTGQEGRSGLLALSEEDLGEIAAQGLDDSLLHQVRSKDAGVKTLGKLVSAMNPVLDFLEADTTIKDVVYDPARAKSKVNPDGSITLSMPSSIGEINFDNIRVKGDASGASFGSISIKAIDLTGTTLTVAAHKSFR</sequence>
<accession>A0A0C2BYU8</accession>
<dbReference type="OrthoDB" id="8750002at2"/>
<dbReference type="RefSeq" id="WP_040041807.1">
    <property type="nucleotide sequence ID" value="NZ_JWJG01000028.1"/>
</dbReference>
<evidence type="ECO:0000313" key="1">
    <source>
        <dbReference type="EMBL" id="KIF83181.1"/>
    </source>
</evidence>
<name>A0A0C2BYU8_9BURK</name>
<dbReference type="AlphaFoldDB" id="A0A0C2BYU8"/>